<feature type="transmembrane region" description="Helical" evidence="1">
    <location>
        <begin position="106"/>
        <end position="124"/>
    </location>
</feature>
<evidence type="ECO:0000313" key="2">
    <source>
        <dbReference type="EMBL" id="MFK2826628.1"/>
    </source>
</evidence>
<keyword evidence="3" id="KW-1185">Reference proteome</keyword>
<feature type="transmembrane region" description="Helical" evidence="1">
    <location>
        <begin position="519"/>
        <end position="547"/>
    </location>
</feature>
<evidence type="ECO:0000313" key="3">
    <source>
        <dbReference type="Proteomes" id="UP001619911"/>
    </source>
</evidence>
<dbReference type="RefSeq" id="WP_404318138.1">
    <property type="nucleotide sequence ID" value="NZ_JAUIYO010000013.1"/>
</dbReference>
<feature type="transmembrane region" description="Helical" evidence="1">
    <location>
        <begin position="445"/>
        <end position="465"/>
    </location>
</feature>
<feature type="transmembrane region" description="Helical" evidence="1">
    <location>
        <begin position="207"/>
        <end position="225"/>
    </location>
</feature>
<feature type="transmembrane region" description="Helical" evidence="1">
    <location>
        <begin position="281"/>
        <end position="309"/>
    </location>
</feature>
<proteinExistence type="predicted"/>
<protein>
    <submittedName>
        <fullName evidence="2">Zinc ribbon domain-containing protein</fullName>
    </submittedName>
</protein>
<keyword evidence="1" id="KW-1133">Transmembrane helix</keyword>
<gene>
    <name evidence="2" type="ORF">QYG89_13310</name>
</gene>
<comment type="caution">
    <text evidence="2">The sequence shown here is derived from an EMBL/GenBank/DDBJ whole genome shotgun (WGS) entry which is preliminary data.</text>
</comment>
<keyword evidence="1" id="KW-0812">Transmembrane</keyword>
<feature type="transmembrane region" description="Helical" evidence="1">
    <location>
        <begin position="237"/>
        <end position="261"/>
    </location>
</feature>
<reference evidence="2 3" key="1">
    <citation type="submission" date="2023-07" db="EMBL/GenBank/DDBJ databases">
        <title>Bacillus lucianemedeirus sp. nov, a new species isolated from an immunobiological production facility.</title>
        <authorList>
            <person name="Costa L.V."/>
            <person name="Miranda R.V.S.L."/>
            <person name="Brandao M.L.L."/>
            <person name="Reis C.M.F."/>
            <person name="Frazao A.M."/>
            <person name="Cruz F.V."/>
            <person name="Baio P.V.P."/>
            <person name="Veras J.F.C."/>
            <person name="Ramos J.N."/>
            <person name="Vieira V."/>
        </authorList>
    </citation>
    <scope>NUCLEOTIDE SEQUENCE [LARGE SCALE GENOMIC DNA]</scope>
    <source>
        <strain evidence="2 3">B190/17</strain>
    </source>
</reference>
<feature type="transmembrane region" description="Helical" evidence="1">
    <location>
        <begin position="330"/>
        <end position="350"/>
    </location>
</feature>
<dbReference type="Proteomes" id="UP001619911">
    <property type="component" value="Unassembled WGS sequence"/>
</dbReference>
<dbReference type="EMBL" id="JAUIYO010000013">
    <property type="protein sequence ID" value="MFK2826628.1"/>
    <property type="molecule type" value="Genomic_DNA"/>
</dbReference>
<keyword evidence="1" id="KW-0472">Membrane</keyword>
<organism evidence="2 3">
    <name type="scientific">Bacillus lumedeiriae</name>
    <dbReference type="NCBI Taxonomy" id="3058829"/>
    <lineage>
        <taxon>Bacteria</taxon>
        <taxon>Bacillati</taxon>
        <taxon>Bacillota</taxon>
        <taxon>Bacilli</taxon>
        <taxon>Bacillales</taxon>
        <taxon>Bacillaceae</taxon>
        <taxon>Bacillus</taxon>
    </lineage>
</organism>
<accession>A0ABW8IBT0</accession>
<evidence type="ECO:0000256" key="1">
    <source>
        <dbReference type="SAM" id="Phobius"/>
    </source>
</evidence>
<feature type="transmembrane region" description="Helical" evidence="1">
    <location>
        <begin position="477"/>
        <end position="499"/>
    </location>
</feature>
<name>A0ABW8IBT0_9BACI</name>
<sequence>MYCKTCGAANSEESNYCYRDGTSLTGSSSLNRLQVVNKETNFCPLCGEGTSSRENYCGACGHTLFSLAKKESAAAAIESVVVPAKNYSFSLSSFFTNFTKDRFQKALLPAVAAFLLMIILSFFVSSSMNQYYDSLFEEVFEMSPKEMAETIAEETGAEIKAPGHLFGFTDVAMVSHLVPPTYTINAEGVLGYDEGSFNGKLKIDSSSIILLLLPFTSLFVAGILYRRYMNDQSFSHFLTAAVSIGAIYGIFLCVFSFFSGFSYDLKVSEGGDLFKASINTSYFFLAAFIKAALIGVFASLSGMLFSLDYRHITKHLEQLIPYGEAAHQGFSAFIRSFVLLAIIFIVIIGTKLNEWKENVLDLSYMMDLPLSSELLEKTWSFAAFIGTQLGALVYSMLHFTPLAFKMNLDSIGSDIEIHYAIFGGFQDSFGGMTQNLDVFFDMNNIGLYLKSAILIPIAFLLWAGYSLAKLKQTNWQTFVIFSLVYSVFTAVLAAASGTFLSGSVTAEGDFDTQQQALNYTIAVSSIRVLLLSFLMAGTLSFAGSWLYKFSSQKKRS</sequence>